<feature type="transmembrane region" description="Helical" evidence="3">
    <location>
        <begin position="158"/>
        <end position="179"/>
    </location>
</feature>
<dbReference type="Proteomes" id="UP001190700">
    <property type="component" value="Unassembled WGS sequence"/>
</dbReference>
<gene>
    <name evidence="5" type="ORF">CYMTET_12761</name>
</gene>
<dbReference type="AlphaFoldDB" id="A0AAE0LC42"/>
<keyword evidence="3" id="KW-0812">Transmembrane</keyword>
<dbReference type="PANTHER" id="PTHR23056">
    <property type="entry name" value="CALCINEURIN B"/>
    <property type="match status" value="1"/>
</dbReference>
<dbReference type="GO" id="GO:0019900">
    <property type="term" value="F:kinase binding"/>
    <property type="evidence" value="ECO:0007669"/>
    <property type="project" value="InterPro"/>
</dbReference>
<dbReference type="InterPro" id="IPR002048">
    <property type="entry name" value="EF_hand_dom"/>
</dbReference>
<keyword evidence="3" id="KW-1133">Transmembrane helix</keyword>
<proteinExistence type="inferred from homology"/>
<keyword evidence="3" id="KW-0472">Membrane</keyword>
<reference evidence="5 6" key="1">
    <citation type="journal article" date="2015" name="Genome Biol. Evol.">
        <title>Comparative Genomics of a Bacterivorous Green Alga Reveals Evolutionary Causalities and Consequences of Phago-Mixotrophic Mode of Nutrition.</title>
        <authorList>
            <person name="Burns J.A."/>
            <person name="Paasch A."/>
            <person name="Narechania A."/>
            <person name="Kim E."/>
        </authorList>
    </citation>
    <scope>NUCLEOTIDE SEQUENCE [LARGE SCALE GENOMIC DNA]</scope>
    <source>
        <strain evidence="5 6">PLY_AMNH</strain>
    </source>
</reference>
<dbReference type="InterPro" id="IPR045198">
    <property type="entry name" value="CNBL1-10"/>
</dbReference>
<protein>
    <submittedName>
        <fullName evidence="5">Calcineurin B-like protein</fullName>
    </submittedName>
</protein>
<dbReference type="GO" id="GO:0005509">
    <property type="term" value="F:calcium ion binding"/>
    <property type="evidence" value="ECO:0007669"/>
    <property type="project" value="InterPro"/>
</dbReference>
<dbReference type="Gene3D" id="1.10.238.10">
    <property type="entry name" value="EF-hand"/>
    <property type="match status" value="1"/>
</dbReference>
<evidence type="ECO:0000256" key="3">
    <source>
        <dbReference type="SAM" id="Phobius"/>
    </source>
</evidence>
<feature type="transmembrane region" description="Helical" evidence="3">
    <location>
        <begin position="230"/>
        <end position="259"/>
    </location>
</feature>
<dbReference type="PANTHER" id="PTHR23056:SF110">
    <property type="entry name" value="CALMODULIN"/>
    <property type="match status" value="1"/>
</dbReference>
<feature type="transmembrane region" description="Helical" evidence="3">
    <location>
        <begin position="265"/>
        <end position="282"/>
    </location>
</feature>
<comment type="similarity">
    <text evidence="2">Belongs to the calcineurin regulatory subunit family.</text>
</comment>
<name>A0AAE0LC42_9CHLO</name>
<feature type="domain" description="EF-hand" evidence="4">
    <location>
        <begin position="63"/>
        <end position="98"/>
    </location>
</feature>
<dbReference type="GO" id="GO:0019722">
    <property type="term" value="P:calcium-mediated signaling"/>
    <property type="evidence" value="ECO:0007669"/>
    <property type="project" value="InterPro"/>
</dbReference>
<dbReference type="EMBL" id="LGRX02004992">
    <property type="protein sequence ID" value="KAK3279349.1"/>
    <property type="molecule type" value="Genomic_DNA"/>
</dbReference>
<organism evidence="5 6">
    <name type="scientific">Cymbomonas tetramitiformis</name>
    <dbReference type="NCBI Taxonomy" id="36881"/>
    <lineage>
        <taxon>Eukaryota</taxon>
        <taxon>Viridiplantae</taxon>
        <taxon>Chlorophyta</taxon>
        <taxon>Pyramimonadophyceae</taxon>
        <taxon>Pyramimonadales</taxon>
        <taxon>Pyramimonadaceae</taxon>
        <taxon>Cymbomonas</taxon>
    </lineage>
</organism>
<dbReference type="PROSITE" id="PS50222">
    <property type="entry name" value="EF_HAND_2"/>
    <property type="match status" value="1"/>
</dbReference>
<dbReference type="SUPFAM" id="SSF47473">
    <property type="entry name" value="EF-hand"/>
    <property type="match status" value="1"/>
</dbReference>
<evidence type="ECO:0000313" key="6">
    <source>
        <dbReference type="Proteomes" id="UP001190700"/>
    </source>
</evidence>
<evidence type="ECO:0000313" key="5">
    <source>
        <dbReference type="EMBL" id="KAK3279349.1"/>
    </source>
</evidence>
<sequence>MGACCRKLPAEEDGAGSLARSTNFSVNEVEALYELFSSVSNSIIKDGLIHKEEFRVAVFGTNSKNVFADRVFELFDEKANGVIEFGEFVRALSVFHPMAPVQDKTEFAFRVYDLEMTTCGLVGSTQYPQNAGTGCKVRLASYELASTTQEAGFPCFRLLLPLALAVAFPRFASVLALAFPRFVSALAVAFPLVLAPGSGFPLALPRWLLWFSTLSDGYSIFPHDLKRYCILPLLCLGNAYSALSRALWFLAFWLCLALALLPHDLKAYCIPHGLLALFLFSLHEPRAILFHEH</sequence>
<dbReference type="InterPro" id="IPR011992">
    <property type="entry name" value="EF-hand-dom_pair"/>
</dbReference>
<evidence type="ECO:0000256" key="2">
    <source>
        <dbReference type="ARBA" id="ARBA00023774"/>
    </source>
</evidence>
<comment type="caution">
    <text evidence="5">The sequence shown here is derived from an EMBL/GenBank/DDBJ whole genome shotgun (WGS) entry which is preliminary data.</text>
</comment>
<evidence type="ECO:0000259" key="4">
    <source>
        <dbReference type="PROSITE" id="PS50222"/>
    </source>
</evidence>
<accession>A0AAE0LC42</accession>
<keyword evidence="6" id="KW-1185">Reference proteome</keyword>
<evidence type="ECO:0000256" key="1">
    <source>
        <dbReference type="ARBA" id="ARBA00022737"/>
    </source>
</evidence>
<feature type="transmembrane region" description="Helical" evidence="3">
    <location>
        <begin position="185"/>
        <end position="209"/>
    </location>
</feature>
<keyword evidence="1" id="KW-0677">Repeat</keyword>